<keyword evidence="5" id="KW-0812">Transmembrane</keyword>
<evidence type="ECO:0000259" key="7">
    <source>
        <dbReference type="Pfam" id="PF07730"/>
    </source>
</evidence>
<accession>A0A8J3W7W2</accession>
<feature type="transmembrane region" description="Helical" evidence="5">
    <location>
        <begin position="107"/>
        <end position="127"/>
    </location>
</feature>
<dbReference type="InterPro" id="IPR011712">
    <property type="entry name" value="Sig_transdc_His_kin_sub3_dim/P"/>
</dbReference>
<feature type="domain" description="Signal transduction histidine kinase subgroup 3 dimerisation and phosphoacceptor" evidence="7">
    <location>
        <begin position="552"/>
        <end position="610"/>
    </location>
</feature>
<protein>
    <submittedName>
        <fullName evidence="8">Two-component sensor histidine kinase</fullName>
    </submittedName>
</protein>
<dbReference type="Gene3D" id="3.30.565.10">
    <property type="entry name" value="Histidine kinase-like ATPase, C-terminal domain"/>
    <property type="match status" value="2"/>
</dbReference>
<dbReference type="Gene3D" id="1.20.5.1930">
    <property type="match status" value="2"/>
</dbReference>
<sequence length="756" mass="78078">MLGLRLPAPQHPQGVVFGGDACLVGGDRQAGSSRLFPRMFGGTDLPQIQAPHLARGITLAVLGAFASVYLLAGVPIAIVVFALQLVHVLPVLRRFRGPMLFAVQAGTGFWGVLASGASVAMLGFLAGSLLLSRLWPLAPAVAVAAAVIGSVRYGEASATADATITMILIALVVYGLTRLTEQVDQLHSARLALAVAAVAEERLRIAAELSDGLGRGLTMIAAGGGRALAEPERTAEILGEVAGTARRALAEARAAASGYRAMSLAPEITTARAMLAAAGVTAHVRVGHAEPLGPAGALLAAVLREAVTEVVRRGTATTCEIETDTSEGGVRLRVSNDGARTAEDESLSDLPGRVAEAGGSLTTGLSPTGRFTVSVVLPGIGSAPSLPPDDRHASVLSFTLLAVVLAGFSAKALLRLPAGSLLPATVCLGLILLLQLRMVSGRHLRSLAVMALLTYLPIPAFGEVWLGVAGFLSGPLLLAFPAALAWPLVASVTASAAVIGVVLGLEPAVTVNYTVSTLVTGLVVYGLLRLALLAEEVQAVKEELARSAVVEERLRAARDLHDLLGHSMAAILLKCELARRLDPVRARAEIEDVLEMVEKAEADMRSVSGERHEMSLAAEAESARSLLGAAGIEVTVELGHGRVAAEVETVLSTVLREAVTNVLRHSAARRCTIATDRERGEVRLRVRNDGVPPAEVPAGGPAPDRTAGRRGSAGVGNLTTRLAALGGSLATTRDGERFEIEARVPAASLTTSVPAG</sequence>
<dbReference type="InterPro" id="IPR003594">
    <property type="entry name" value="HATPase_dom"/>
</dbReference>
<reference evidence="8 9" key="1">
    <citation type="submission" date="2021-01" db="EMBL/GenBank/DDBJ databases">
        <title>Whole genome shotgun sequence of Planobispora longispora NBRC 13918.</title>
        <authorList>
            <person name="Komaki H."/>
            <person name="Tamura T."/>
        </authorList>
    </citation>
    <scope>NUCLEOTIDE SEQUENCE [LARGE SCALE GENOMIC DNA]</scope>
    <source>
        <strain evidence="8 9">NBRC 13918</strain>
    </source>
</reference>
<evidence type="ECO:0000313" key="8">
    <source>
        <dbReference type="EMBL" id="GIH79038.1"/>
    </source>
</evidence>
<proteinExistence type="predicted"/>
<dbReference type="GO" id="GO:0000155">
    <property type="term" value="F:phosphorelay sensor kinase activity"/>
    <property type="evidence" value="ECO:0007669"/>
    <property type="project" value="InterPro"/>
</dbReference>
<evidence type="ECO:0000256" key="4">
    <source>
        <dbReference type="SAM" id="MobiDB-lite"/>
    </source>
</evidence>
<dbReference type="GO" id="GO:0016020">
    <property type="term" value="C:membrane"/>
    <property type="evidence" value="ECO:0007669"/>
    <property type="project" value="InterPro"/>
</dbReference>
<evidence type="ECO:0000259" key="6">
    <source>
        <dbReference type="Pfam" id="PF02518"/>
    </source>
</evidence>
<organism evidence="8 9">
    <name type="scientific">Planobispora longispora</name>
    <dbReference type="NCBI Taxonomy" id="28887"/>
    <lineage>
        <taxon>Bacteria</taxon>
        <taxon>Bacillati</taxon>
        <taxon>Actinomycetota</taxon>
        <taxon>Actinomycetes</taxon>
        <taxon>Streptosporangiales</taxon>
        <taxon>Streptosporangiaceae</taxon>
        <taxon>Planobispora</taxon>
    </lineage>
</organism>
<feature type="transmembrane region" description="Helical" evidence="5">
    <location>
        <begin position="484"/>
        <end position="505"/>
    </location>
</feature>
<dbReference type="SUPFAM" id="SSF55874">
    <property type="entry name" value="ATPase domain of HSP90 chaperone/DNA topoisomerase II/histidine kinase"/>
    <property type="match status" value="1"/>
</dbReference>
<dbReference type="AlphaFoldDB" id="A0A8J3W7W2"/>
<keyword evidence="5" id="KW-1133">Transmembrane helix</keyword>
<feature type="region of interest" description="Disordered" evidence="4">
    <location>
        <begin position="689"/>
        <end position="715"/>
    </location>
</feature>
<name>A0A8J3W7W2_9ACTN</name>
<keyword evidence="3" id="KW-0902">Two-component regulatory system</keyword>
<feature type="transmembrane region" description="Helical" evidence="5">
    <location>
        <begin position="159"/>
        <end position="177"/>
    </location>
</feature>
<dbReference type="PANTHER" id="PTHR24421:SF63">
    <property type="entry name" value="SENSOR HISTIDINE KINASE DESK"/>
    <property type="match status" value="1"/>
</dbReference>
<keyword evidence="1" id="KW-0808">Transferase</keyword>
<dbReference type="PANTHER" id="PTHR24421">
    <property type="entry name" value="NITRATE/NITRITE SENSOR PROTEIN NARX-RELATED"/>
    <property type="match status" value="1"/>
</dbReference>
<dbReference type="GO" id="GO:0046983">
    <property type="term" value="F:protein dimerization activity"/>
    <property type="evidence" value="ECO:0007669"/>
    <property type="project" value="InterPro"/>
</dbReference>
<feature type="transmembrane region" description="Helical" evidence="5">
    <location>
        <begin position="59"/>
        <end position="87"/>
    </location>
</feature>
<feature type="compositionally biased region" description="Low complexity" evidence="4">
    <location>
        <begin position="690"/>
        <end position="703"/>
    </location>
</feature>
<feature type="transmembrane region" description="Helical" evidence="5">
    <location>
        <begin position="448"/>
        <end position="472"/>
    </location>
</feature>
<keyword evidence="2 8" id="KW-0418">Kinase</keyword>
<keyword evidence="9" id="KW-1185">Reference proteome</keyword>
<evidence type="ECO:0000256" key="1">
    <source>
        <dbReference type="ARBA" id="ARBA00022679"/>
    </source>
</evidence>
<evidence type="ECO:0000256" key="3">
    <source>
        <dbReference type="ARBA" id="ARBA00023012"/>
    </source>
</evidence>
<evidence type="ECO:0000313" key="9">
    <source>
        <dbReference type="Proteomes" id="UP000616724"/>
    </source>
</evidence>
<dbReference type="InterPro" id="IPR050482">
    <property type="entry name" value="Sensor_HK_TwoCompSys"/>
</dbReference>
<dbReference type="Pfam" id="PF02518">
    <property type="entry name" value="HATPase_c"/>
    <property type="match status" value="1"/>
</dbReference>
<gene>
    <name evidence="8" type="ORF">Plo01_54670</name>
</gene>
<evidence type="ECO:0000256" key="2">
    <source>
        <dbReference type="ARBA" id="ARBA00022777"/>
    </source>
</evidence>
<dbReference type="CDD" id="cd16917">
    <property type="entry name" value="HATPase_UhpB-NarQ-NarX-like"/>
    <property type="match status" value="1"/>
</dbReference>
<comment type="caution">
    <text evidence="8">The sequence shown here is derived from an EMBL/GenBank/DDBJ whole genome shotgun (WGS) entry which is preliminary data.</text>
</comment>
<feature type="transmembrane region" description="Helical" evidence="5">
    <location>
        <begin position="134"/>
        <end position="153"/>
    </location>
</feature>
<dbReference type="Pfam" id="PF07730">
    <property type="entry name" value="HisKA_3"/>
    <property type="match status" value="2"/>
</dbReference>
<dbReference type="Proteomes" id="UP000616724">
    <property type="component" value="Unassembled WGS sequence"/>
</dbReference>
<keyword evidence="5" id="KW-0472">Membrane</keyword>
<evidence type="ECO:0000256" key="5">
    <source>
        <dbReference type="SAM" id="Phobius"/>
    </source>
</evidence>
<feature type="domain" description="Signal transduction histidine kinase subgroup 3 dimerisation and phosphoacceptor" evidence="7">
    <location>
        <begin position="201"/>
        <end position="262"/>
    </location>
</feature>
<feature type="domain" description="Histidine kinase/HSP90-like ATPase" evidence="6">
    <location>
        <begin position="648"/>
        <end position="745"/>
    </location>
</feature>
<dbReference type="InterPro" id="IPR036890">
    <property type="entry name" value="HATPase_C_sf"/>
</dbReference>
<feature type="transmembrane region" description="Helical" evidence="5">
    <location>
        <begin position="512"/>
        <end position="532"/>
    </location>
</feature>
<feature type="transmembrane region" description="Helical" evidence="5">
    <location>
        <begin position="420"/>
        <end position="436"/>
    </location>
</feature>
<dbReference type="EMBL" id="BOOH01000045">
    <property type="protein sequence ID" value="GIH79038.1"/>
    <property type="molecule type" value="Genomic_DNA"/>
</dbReference>